<dbReference type="InterPro" id="IPR016035">
    <property type="entry name" value="Acyl_Trfase/lysoPLipase"/>
</dbReference>
<evidence type="ECO:0000313" key="8">
    <source>
        <dbReference type="Proteomes" id="UP000325636"/>
    </source>
</evidence>
<comment type="caution">
    <text evidence="7">The sequence shown here is derived from an EMBL/GenBank/DDBJ whole genome shotgun (WGS) entry which is preliminary data.</text>
</comment>
<dbReference type="GO" id="GO:0006633">
    <property type="term" value="P:fatty acid biosynthetic process"/>
    <property type="evidence" value="ECO:0007669"/>
    <property type="project" value="TreeGrafter"/>
</dbReference>
<keyword evidence="1 4" id="KW-0808">Transferase</keyword>
<feature type="active site" evidence="5">
    <location>
        <position position="188"/>
    </location>
</feature>
<dbReference type="Pfam" id="PF00698">
    <property type="entry name" value="Acyl_transf_1"/>
    <property type="match status" value="1"/>
</dbReference>
<dbReference type="Gene3D" id="3.40.366.10">
    <property type="entry name" value="Malonyl-Coenzyme A Acyl Carrier Protein, domain 2"/>
    <property type="match status" value="1"/>
</dbReference>
<reference evidence="8" key="1">
    <citation type="submission" date="2019-04" db="EMBL/GenBank/DDBJ databases">
        <title>Microviridin 1777: A Toxic Chymotrypsin Inhibitor Discovered by a Metabologenomic Approach.</title>
        <authorList>
            <person name="Sieber S."/>
            <person name="Grendelmeier S.M."/>
            <person name="Harris L.A."/>
            <person name="Mitchell D.A."/>
            <person name="Gademann K."/>
        </authorList>
    </citation>
    <scope>NUCLEOTIDE SEQUENCE [LARGE SCALE GENOMIC DNA]</scope>
    <source>
        <strain evidence="8">EAWAG127a</strain>
    </source>
</reference>
<dbReference type="PANTHER" id="PTHR42681:SF1">
    <property type="entry name" value="MALONYL-COA-ACYL CARRIER PROTEIN TRANSACYLASE, MITOCHONDRIAL"/>
    <property type="match status" value="1"/>
</dbReference>
<dbReference type="Proteomes" id="UP000325636">
    <property type="component" value="Unassembled WGS sequence"/>
</dbReference>
<evidence type="ECO:0000313" key="7">
    <source>
        <dbReference type="EMBL" id="KAB0240448.1"/>
    </source>
</evidence>
<dbReference type="EMBL" id="SRLN01000012">
    <property type="protein sequence ID" value="KAB0240448.1"/>
    <property type="molecule type" value="Genomic_DNA"/>
</dbReference>
<dbReference type="InterPro" id="IPR016036">
    <property type="entry name" value="Malonyl_transacylase_ACP-bd"/>
</dbReference>
<evidence type="ECO:0000259" key="6">
    <source>
        <dbReference type="SMART" id="SM00827"/>
    </source>
</evidence>
<comment type="catalytic activity">
    <reaction evidence="3 4">
        <text>holo-[ACP] + malonyl-CoA = malonyl-[ACP] + CoA</text>
        <dbReference type="Rhea" id="RHEA:41792"/>
        <dbReference type="Rhea" id="RHEA-COMP:9623"/>
        <dbReference type="Rhea" id="RHEA-COMP:9685"/>
        <dbReference type="ChEBI" id="CHEBI:57287"/>
        <dbReference type="ChEBI" id="CHEBI:57384"/>
        <dbReference type="ChEBI" id="CHEBI:64479"/>
        <dbReference type="ChEBI" id="CHEBI:78449"/>
        <dbReference type="EC" id="2.3.1.39"/>
    </reaction>
</comment>
<comment type="similarity">
    <text evidence="4">Belongs to the fabD family.</text>
</comment>
<dbReference type="SMART" id="SM00827">
    <property type="entry name" value="PKS_AT"/>
    <property type="match status" value="1"/>
</dbReference>
<dbReference type="PIRSF" id="PIRSF000446">
    <property type="entry name" value="Mct"/>
    <property type="match status" value="1"/>
</dbReference>
<feature type="domain" description="Malonyl-CoA:ACP transacylase (MAT)" evidence="6">
    <location>
        <begin position="6"/>
        <end position="306"/>
    </location>
</feature>
<dbReference type="GO" id="GO:0004314">
    <property type="term" value="F:[acyl-carrier-protein] S-malonyltransferase activity"/>
    <property type="evidence" value="ECO:0007669"/>
    <property type="project" value="UniProtKB-EC"/>
</dbReference>
<dbReference type="Gene3D" id="3.30.70.250">
    <property type="entry name" value="Malonyl-CoA ACP transacylase, ACP-binding"/>
    <property type="match status" value="1"/>
</dbReference>
<feature type="active site" evidence="5">
    <location>
        <position position="88"/>
    </location>
</feature>
<dbReference type="InterPro" id="IPR014043">
    <property type="entry name" value="Acyl_transferase_dom"/>
</dbReference>
<accession>A0A5J5LSG1</accession>
<dbReference type="NCBIfam" id="TIGR00128">
    <property type="entry name" value="fabD"/>
    <property type="match status" value="1"/>
</dbReference>
<sequence length="308" mass="33687">MKTAWIFPGQGSQALGMIGDLAESALGQERLEIAERILGWSILEKCQGDEETLSRTLYTQPCLFVVESILADLLQEKGHFPDLVAGHSLGEYSALYAAGVFNFETGLNLVQNRSRLMDAAEGGKMAALMKFDRTSLETVVNQTENVVIANDNSAEQVVISGTPEAVDWVLGQVKIKRAMPLKVSGAFHSPLMENAAIQFRQILELVNFQTAKVPVISNVDPSNPTRDGEELKKYLIQQMTSSVRWREIMLKLLDVGVEKAIEVGPGKVLTGLIKRTVPTIELENISQLADIYNSSDDVKLQGSLIGVG</sequence>
<evidence type="ECO:0000256" key="5">
    <source>
        <dbReference type="PIRSR" id="PIRSR000446-1"/>
    </source>
</evidence>
<evidence type="ECO:0000256" key="4">
    <source>
        <dbReference type="PIRNR" id="PIRNR000446"/>
    </source>
</evidence>
<dbReference type="InterPro" id="IPR050858">
    <property type="entry name" value="Mal-CoA-ACP_Trans/PKS_FabD"/>
</dbReference>
<evidence type="ECO:0000256" key="3">
    <source>
        <dbReference type="ARBA" id="ARBA00048462"/>
    </source>
</evidence>
<gene>
    <name evidence="7" type="primary">fabD</name>
    <name evidence="7" type="ORF">EZJ55_07465</name>
</gene>
<dbReference type="PANTHER" id="PTHR42681">
    <property type="entry name" value="MALONYL-COA-ACYL CARRIER PROTEIN TRANSACYLASE, MITOCHONDRIAL"/>
    <property type="match status" value="1"/>
</dbReference>
<dbReference type="SUPFAM" id="SSF55048">
    <property type="entry name" value="Probable ACP-binding domain of malonyl-CoA ACP transacylase"/>
    <property type="match status" value="1"/>
</dbReference>
<dbReference type="InterPro" id="IPR024925">
    <property type="entry name" value="Malonyl_CoA-ACP_transAc"/>
</dbReference>
<proteinExistence type="inferred from homology"/>
<keyword evidence="2 4" id="KW-0012">Acyltransferase</keyword>
<organism evidence="7 8">
    <name type="scientific">Microcystis aeruginosa EAWAG127a</name>
    <dbReference type="NCBI Taxonomy" id="2529855"/>
    <lineage>
        <taxon>Bacteria</taxon>
        <taxon>Bacillati</taxon>
        <taxon>Cyanobacteriota</taxon>
        <taxon>Cyanophyceae</taxon>
        <taxon>Oscillatoriophycideae</taxon>
        <taxon>Chroococcales</taxon>
        <taxon>Microcystaceae</taxon>
        <taxon>Microcystis</taxon>
    </lineage>
</organism>
<dbReference type="GO" id="GO:0005829">
    <property type="term" value="C:cytosol"/>
    <property type="evidence" value="ECO:0007669"/>
    <property type="project" value="TreeGrafter"/>
</dbReference>
<dbReference type="SUPFAM" id="SSF52151">
    <property type="entry name" value="FabD/lysophospholipase-like"/>
    <property type="match status" value="1"/>
</dbReference>
<dbReference type="InterPro" id="IPR004410">
    <property type="entry name" value="Malonyl_CoA-ACP_transAc_FabD"/>
</dbReference>
<dbReference type="AlphaFoldDB" id="A0A5J5LSG1"/>
<name>A0A5J5LSG1_MICAE</name>
<dbReference type="InterPro" id="IPR001227">
    <property type="entry name" value="Ac_transferase_dom_sf"/>
</dbReference>
<protein>
    <recommendedName>
        <fullName evidence="4">Malonyl CoA-acyl carrier protein transacylase</fullName>
        <ecNumber evidence="4">2.3.1.39</ecNumber>
    </recommendedName>
</protein>
<evidence type="ECO:0000256" key="1">
    <source>
        <dbReference type="ARBA" id="ARBA00022679"/>
    </source>
</evidence>
<dbReference type="EC" id="2.3.1.39" evidence="4"/>
<dbReference type="RefSeq" id="WP_150975909.1">
    <property type="nucleotide sequence ID" value="NZ_SRLN01000012.1"/>
</dbReference>
<evidence type="ECO:0000256" key="2">
    <source>
        <dbReference type="ARBA" id="ARBA00023315"/>
    </source>
</evidence>